<evidence type="ECO:0000259" key="7">
    <source>
        <dbReference type="Pfam" id="PF09335"/>
    </source>
</evidence>
<dbReference type="GO" id="GO:0005886">
    <property type="term" value="C:plasma membrane"/>
    <property type="evidence" value="ECO:0007669"/>
    <property type="project" value="UniProtKB-SubCell"/>
</dbReference>
<dbReference type="KEGG" id="tvr:TVD_08860"/>
<evidence type="ECO:0000256" key="1">
    <source>
        <dbReference type="ARBA" id="ARBA00004651"/>
    </source>
</evidence>
<organism evidence="8 9">
    <name type="scientific">Thioalkalivibrio versutus</name>
    <dbReference type="NCBI Taxonomy" id="106634"/>
    <lineage>
        <taxon>Bacteria</taxon>
        <taxon>Pseudomonadati</taxon>
        <taxon>Pseudomonadota</taxon>
        <taxon>Gammaproteobacteria</taxon>
        <taxon>Chromatiales</taxon>
        <taxon>Ectothiorhodospiraceae</taxon>
        <taxon>Thioalkalivibrio</taxon>
    </lineage>
</organism>
<dbReference type="PATRIC" id="fig|106634.4.peg.1811"/>
<evidence type="ECO:0000313" key="9">
    <source>
        <dbReference type="Proteomes" id="UP000064201"/>
    </source>
</evidence>
<dbReference type="Proteomes" id="UP000064201">
    <property type="component" value="Chromosome"/>
</dbReference>
<dbReference type="EMBL" id="CP011367">
    <property type="protein sequence ID" value="AKJ95457.1"/>
    <property type="molecule type" value="Genomic_DNA"/>
</dbReference>
<dbReference type="OrthoDB" id="6364240at2"/>
<dbReference type="RefSeq" id="WP_047251386.1">
    <property type="nucleotide sequence ID" value="NZ_CP011367.1"/>
</dbReference>
<evidence type="ECO:0000313" key="8">
    <source>
        <dbReference type="EMBL" id="AKJ95457.1"/>
    </source>
</evidence>
<evidence type="ECO:0000256" key="5">
    <source>
        <dbReference type="ARBA" id="ARBA00023136"/>
    </source>
</evidence>
<dbReference type="AlphaFoldDB" id="A0A0G3G7I6"/>
<proteinExistence type="inferred from homology"/>
<keyword evidence="4 6" id="KW-1133">Transmembrane helix</keyword>
<protein>
    <recommendedName>
        <fullName evidence="6">TVP38/TMEM64 family membrane protein</fullName>
    </recommendedName>
</protein>
<comment type="caution">
    <text evidence="6">Lacks conserved residue(s) required for the propagation of feature annotation.</text>
</comment>
<evidence type="ECO:0000256" key="6">
    <source>
        <dbReference type="RuleBase" id="RU366058"/>
    </source>
</evidence>
<feature type="transmembrane region" description="Helical" evidence="6">
    <location>
        <begin position="86"/>
        <end position="104"/>
    </location>
</feature>
<feature type="domain" description="VTT" evidence="7">
    <location>
        <begin position="71"/>
        <end position="184"/>
    </location>
</feature>
<evidence type="ECO:0000256" key="2">
    <source>
        <dbReference type="ARBA" id="ARBA00022475"/>
    </source>
</evidence>
<comment type="similarity">
    <text evidence="6">Belongs to the TVP38/TMEM64 family.</text>
</comment>
<feature type="transmembrane region" description="Helical" evidence="6">
    <location>
        <begin position="56"/>
        <end position="79"/>
    </location>
</feature>
<keyword evidence="9" id="KW-1185">Reference proteome</keyword>
<keyword evidence="3 6" id="KW-0812">Transmembrane</keyword>
<reference evidence="8 9" key="1">
    <citation type="submission" date="2015-04" db="EMBL/GenBank/DDBJ databases">
        <title>Complete Sequence for the Genome of the Thioalkalivibrio versutus D301.</title>
        <authorList>
            <person name="Mu T."/>
            <person name="Zhou J."/>
            <person name="Xu X."/>
        </authorList>
    </citation>
    <scope>NUCLEOTIDE SEQUENCE [LARGE SCALE GENOMIC DNA]</scope>
    <source>
        <strain evidence="8 9">D301</strain>
    </source>
</reference>
<dbReference type="InterPro" id="IPR015414">
    <property type="entry name" value="TMEM64"/>
</dbReference>
<feature type="transmembrane region" description="Helical" evidence="6">
    <location>
        <begin position="201"/>
        <end position="218"/>
    </location>
</feature>
<dbReference type="STRING" id="106634.TVD_08860"/>
<sequence>MTHPRPRPNGFSRANIGRGLLVLLIALGIGIALWIGDPVRLLAWGDAVAGGPWATAGLVLLMALMLTFALPGTLILWLIAPFHPPLLAIGLLLAGSVSGAWGAYRVSARLARHPDHERREDAWLADFLHRHSGLATQIALRVLPGFPHSMVNYAGGALGLPLGRFLLAAVLGLAVKWGVYATAIHGTTDALASGEALQPQTLLPLFALAVLLLLGAALRHRIQRRHSRRLETDE</sequence>
<dbReference type="Pfam" id="PF09335">
    <property type="entry name" value="VTT_dom"/>
    <property type="match status" value="1"/>
</dbReference>
<name>A0A0G3G7I6_9GAMM</name>
<accession>A0A0G3G7I6</accession>
<dbReference type="InterPro" id="IPR032816">
    <property type="entry name" value="VTT_dom"/>
</dbReference>
<dbReference type="PANTHER" id="PTHR12677">
    <property type="entry name" value="GOLGI APPARATUS MEMBRANE PROTEIN TVP38-RELATED"/>
    <property type="match status" value="1"/>
</dbReference>
<dbReference type="PANTHER" id="PTHR12677:SF59">
    <property type="entry name" value="GOLGI APPARATUS MEMBRANE PROTEIN TVP38-RELATED"/>
    <property type="match status" value="1"/>
</dbReference>
<evidence type="ECO:0000256" key="3">
    <source>
        <dbReference type="ARBA" id="ARBA00022692"/>
    </source>
</evidence>
<evidence type="ECO:0000256" key="4">
    <source>
        <dbReference type="ARBA" id="ARBA00022989"/>
    </source>
</evidence>
<comment type="subcellular location">
    <subcellularLocation>
        <location evidence="1 6">Cell membrane</location>
        <topology evidence="1 6">Multi-pass membrane protein</topology>
    </subcellularLocation>
</comment>
<gene>
    <name evidence="8" type="ORF">TVD_08860</name>
</gene>
<keyword evidence="5 6" id="KW-0472">Membrane</keyword>
<keyword evidence="2 6" id="KW-1003">Cell membrane</keyword>
<feature type="transmembrane region" description="Helical" evidence="6">
    <location>
        <begin position="20"/>
        <end position="36"/>
    </location>
</feature>